<keyword evidence="7" id="KW-0862">Zinc</keyword>
<keyword evidence="11" id="KW-1185">Reference proteome</keyword>
<dbReference type="GO" id="GO:0003676">
    <property type="term" value="F:nucleic acid binding"/>
    <property type="evidence" value="ECO:0007669"/>
    <property type="project" value="InterPro"/>
</dbReference>
<evidence type="ECO:0000256" key="3">
    <source>
        <dbReference type="ARBA" id="ARBA00022722"/>
    </source>
</evidence>
<dbReference type="GO" id="GO:0016787">
    <property type="term" value="F:hydrolase activity"/>
    <property type="evidence" value="ECO:0007669"/>
    <property type="project" value="UniProtKB-KW"/>
</dbReference>
<dbReference type="InterPro" id="IPR041588">
    <property type="entry name" value="Integrase_H2C2"/>
</dbReference>
<dbReference type="Gene3D" id="1.10.340.70">
    <property type="match status" value="1"/>
</dbReference>
<keyword evidence="6" id="KW-0695">RNA-directed DNA polymerase</keyword>
<name>A0AAF0UPT2_SOLVR</name>
<keyword evidence="4" id="KW-0255">Endonuclease</keyword>
<evidence type="ECO:0000256" key="2">
    <source>
        <dbReference type="ARBA" id="ARBA00022695"/>
    </source>
</evidence>
<evidence type="ECO:0000256" key="5">
    <source>
        <dbReference type="ARBA" id="ARBA00022801"/>
    </source>
</evidence>
<dbReference type="GO" id="GO:0008270">
    <property type="term" value="F:zinc ion binding"/>
    <property type="evidence" value="ECO:0007669"/>
    <property type="project" value="UniProtKB-KW"/>
</dbReference>
<reference evidence="10" key="1">
    <citation type="submission" date="2023-08" db="EMBL/GenBank/DDBJ databases">
        <title>A de novo genome assembly of Solanum verrucosum Schlechtendal, a Mexican diploid species geographically isolated from the other diploid A-genome species in potato relatives.</title>
        <authorList>
            <person name="Hosaka K."/>
        </authorList>
    </citation>
    <scope>NUCLEOTIDE SEQUENCE</scope>
    <source>
        <tissue evidence="10">Young leaves</tissue>
    </source>
</reference>
<feature type="compositionally biased region" description="Polar residues" evidence="8">
    <location>
        <begin position="478"/>
        <end position="492"/>
    </location>
</feature>
<dbReference type="PANTHER" id="PTHR35046:SF9">
    <property type="entry name" value="RNA-DIRECTED DNA POLYMERASE"/>
    <property type="match status" value="1"/>
</dbReference>
<evidence type="ECO:0000256" key="8">
    <source>
        <dbReference type="SAM" id="MobiDB-lite"/>
    </source>
</evidence>
<keyword evidence="7" id="KW-0863">Zinc-finger</keyword>
<evidence type="ECO:0000256" key="4">
    <source>
        <dbReference type="ARBA" id="ARBA00022759"/>
    </source>
</evidence>
<sequence length="571" mass="65704">MNEKCRTAMLHHDMDISRLMVYAQQLEETKLRWMNRDMKRARPDEQNQSRSKKRFYNQDSSMVSNDRVSNPKPQRGNGGGSTFERPTTCGKQHLGKRLAGTDGCFGCGSKVHKMRDCPTLKAKGKETNQVAHDGPDPNAPKRNRFYMLQANRDKVLMQDSKPIAYFSEKLSGVRLNYSTYDKELYALVRALATWQHYLWPREFVVKTDHESLKYLKSQGKLSRRHAKWVEFIETFPYVIAYKQGKENVVADALSRRYVLISTLTSKLLGFDQIKFLYAKDSYFGEIFAECKLGPFEKLNLQDECLFKENKLCVPNCSLCELFVREAHCGGLMGHFRVPKTLEILSEHFYWPSMRKDAEKVCSYCLECKQAKSRTLPHGLYTPLPVSNSPWIDISMDFILGLPRTKYALRITWVWYGEVIWAASPCRTAMLYHDMDISRLMVYAQQLEETKLRRMNTDMKRARPFEQNQSRSKKRFYKQDSSMVNNERVSNPKPQRGNGGGSTFKRPRCATCGKQHMGMCLAGTDGCFGCGSKGHKMRDCTFIKAKGKETNQVAHDGTDPNAPKRAPNDGHH</sequence>
<evidence type="ECO:0000256" key="6">
    <source>
        <dbReference type="ARBA" id="ARBA00022918"/>
    </source>
</evidence>
<evidence type="ECO:0000313" key="11">
    <source>
        <dbReference type="Proteomes" id="UP001234989"/>
    </source>
</evidence>
<gene>
    <name evidence="10" type="ORF">MTR67_043512</name>
</gene>
<dbReference type="InterPro" id="IPR043502">
    <property type="entry name" value="DNA/RNA_pol_sf"/>
</dbReference>
<keyword evidence="7" id="KW-0479">Metal-binding</keyword>
<feature type="domain" description="CCHC-type" evidence="9">
    <location>
        <begin position="104"/>
        <end position="118"/>
    </location>
</feature>
<dbReference type="CDD" id="cd09274">
    <property type="entry name" value="RNase_HI_RT_Ty3"/>
    <property type="match status" value="1"/>
</dbReference>
<feature type="compositionally biased region" description="Basic and acidic residues" evidence="8">
    <location>
        <begin position="37"/>
        <end position="47"/>
    </location>
</feature>
<dbReference type="PROSITE" id="PS50158">
    <property type="entry name" value="ZF_CCHC"/>
    <property type="match status" value="2"/>
</dbReference>
<feature type="region of interest" description="Disordered" evidence="8">
    <location>
        <begin position="549"/>
        <end position="571"/>
    </location>
</feature>
<dbReference type="GO" id="GO:0004519">
    <property type="term" value="F:endonuclease activity"/>
    <property type="evidence" value="ECO:0007669"/>
    <property type="project" value="UniProtKB-KW"/>
</dbReference>
<evidence type="ECO:0000259" key="9">
    <source>
        <dbReference type="PROSITE" id="PS50158"/>
    </source>
</evidence>
<evidence type="ECO:0000313" key="10">
    <source>
        <dbReference type="EMBL" id="WMV50127.1"/>
    </source>
</evidence>
<keyword evidence="2" id="KW-0548">Nucleotidyltransferase</keyword>
<dbReference type="InterPro" id="IPR001878">
    <property type="entry name" value="Znf_CCHC"/>
</dbReference>
<feature type="domain" description="CCHC-type" evidence="9">
    <location>
        <begin position="526"/>
        <end position="539"/>
    </location>
</feature>
<feature type="region of interest" description="Disordered" evidence="8">
    <location>
        <begin position="460"/>
        <end position="504"/>
    </location>
</feature>
<keyword evidence="5" id="KW-0378">Hydrolase</keyword>
<evidence type="ECO:0000256" key="1">
    <source>
        <dbReference type="ARBA" id="ARBA00022679"/>
    </source>
</evidence>
<protein>
    <recommendedName>
        <fullName evidence="9">CCHC-type domain-containing protein</fullName>
    </recommendedName>
</protein>
<dbReference type="PANTHER" id="PTHR35046">
    <property type="entry name" value="ZINC KNUCKLE (CCHC-TYPE) FAMILY PROTEIN"/>
    <property type="match status" value="1"/>
</dbReference>
<keyword evidence="1" id="KW-0808">Transferase</keyword>
<dbReference type="Pfam" id="PF17921">
    <property type="entry name" value="Integrase_H2C2"/>
    <property type="match status" value="1"/>
</dbReference>
<dbReference type="EMBL" id="CP133621">
    <property type="protein sequence ID" value="WMV50127.1"/>
    <property type="molecule type" value="Genomic_DNA"/>
</dbReference>
<feature type="compositionally biased region" description="Polar residues" evidence="8">
    <location>
        <begin position="57"/>
        <end position="72"/>
    </location>
</feature>
<proteinExistence type="predicted"/>
<evidence type="ECO:0000256" key="7">
    <source>
        <dbReference type="PROSITE-ProRule" id="PRU00047"/>
    </source>
</evidence>
<dbReference type="SMART" id="SM00343">
    <property type="entry name" value="ZnF_C2HC"/>
    <property type="match status" value="2"/>
</dbReference>
<dbReference type="Proteomes" id="UP001234989">
    <property type="component" value="Chromosome 10"/>
</dbReference>
<dbReference type="InterPro" id="IPR041373">
    <property type="entry name" value="RT_RNaseH"/>
</dbReference>
<dbReference type="AlphaFoldDB" id="A0AAF0UPT2"/>
<accession>A0AAF0UPT2</accession>
<dbReference type="SUPFAM" id="SSF56672">
    <property type="entry name" value="DNA/RNA polymerases"/>
    <property type="match status" value="1"/>
</dbReference>
<keyword evidence="3" id="KW-0540">Nuclease</keyword>
<dbReference type="GO" id="GO:0003964">
    <property type="term" value="F:RNA-directed DNA polymerase activity"/>
    <property type="evidence" value="ECO:0007669"/>
    <property type="project" value="UniProtKB-KW"/>
</dbReference>
<organism evidence="10 11">
    <name type="scientific">Solanum verrucosum</name>
    <dbReference type="NCBI Taxonomy" id="315347"/>
    <lineage>
        <taxon>Eukaryota</taxon>
        <taxon>Viridiplantae</taxon>
        <taxon>Streptophyta</taxon>
        <taxon>Embryophyta</taxon>
        <taxon>Tracheophyta</taxon>
        <taxon>Spermatophyta</taxon>
        <taxon>Magnoliopsida</taxon>
        <taxon>eudicotyledons</taxon>
        <taxon>Gunneridae</taxon>
        <taxon>Pentapetalae</taxon>
        <taxon>asterids</taxon>
        <taxon>lamiids</taxon>
        <taxon>Solanales</taxon>
        <taxon>Solanaceae</taxon>
        <taxon>Solanoideae</taxon>
        <taxon>Solaneae</taxon>
        <taxon>Solanum</taxon>
    </lineage>
</organism>
<feature type="region of interest" description="Disordered" evidence="8">
    <location>
        <begin position="37"/>
        <end position="89"/>
    </location>
</feature>
<dbReference type="Pfam" id="PF17917">
    <property type="entry name" value="RT_RNaseH"/>
    <property type="match status" value="1"/>
</dbReference>